<dbReference type="InterPro" id="IPR050546">
    <property type="entry name" value="Glycosyl_Hydrlase_16"/>
</dbReference>
<dbReference type="CDD" id="cd08023">
    <property type="entry name" value="GH16_laminarinase_like"/>
    <property type="match status" value="1"/>
</dbReference>
<name>A0A226EKJ0_FOLCA</name>
<dbReference type="GO" id="GO:0004553">
    <property type="term" value="F:hydrolase activity, hydrolyzing O-glycosyl compounds"/>
    <property type="evidence" value="ECO:0007669"/>
    <property type="project" value="InterPro"/>
</dbReference>
<evidence type="ECO:0000256" key="1">
    <source>
        <dbReference type="ARBA" id="ARBA00006865"/>
    </source>
</evidence>
<dbReference type="SUPFAM" id="SSF49899">
    <property type="entry name" value="Concanavalin A-like lectins/glucanases"/>
    <property type="match status" value="1"/>
</dbReference>
<protein>
    <submittedName>
        <fullName evidence="4">Beta-glucanase</fullName>
    </submittedName>
</protein>
<accession>A0A226EKJ0</accession>
<dbReference type="Proteomes" id="UP000198287">
    <property type="component" value="Unassembled WGS sequence"/>
</dbReference>
<comment type="similarity">
    <text evidence="1">Belongs to the glycosyl hydrolase 16 family.</text>
</comment>
<dbReference type="PANTHER" id="PTHR10963">
    <property type="entry name" value="GLYCOSYL HYDROLASE-RELATED"/>
    <property type="match status" value="1"/>
</dbReference>
<evidence type="ECO:0000313" key="4">
    <source>
        <dbReference type="EMBL" id="OXA57718.1"/>
    </source>
</evidence>
<dbReference type="OrthoDB" id="7772021at2759"/>
<sequence length="529" mass="60456">MSLTEEELELVEQLRTSTSSLLTPTESQDDAFLVRWIRARNNDLQLAEEMLKNSITWRSTNSISSLPTKEINPIFTEKFPRKLEGHDKEGRPVTTIPFGLWDAAYTVSTPEVTTEFREYTFQGCELLMNAIKEADQKNPDSRITQFVIIIDMAGFSFMTLLNVYAVQLGLSMLSEYEANYPETLSSCFLINCTSAIGMLLNLVKGALAEKTFNKIKVLGTSMDEWQPALLDAIEENELSVQFGGVRLDCDEGVEVEEGVECLDDNSDDDEFVEATAGEWVLVWQDEFDGGNLADRWNFELGCSGWGNNELQCYTNNRGENARQENGRLIIEARREWWGDGVNPDKEFTSSRMTSRANWLHGKFEIRARMPKGKHLWPAIWMMPAASEYGGWPRSGEIDITEYRGQRPQQIMGTLHFGPSWDNKGQAGTGDRDFPYDFSLDWHTFGLDWSPDQIQWILDDQVYHTETLQRNFWPGLYGANGSPFDRHFYMILNLAVGGNFFGGEPFHPDESAGWAKNNLEVDFVRKFEWR</sequence>
<dbReference type="Gene3D" id="3.40.525.10">
    <property type="entry name" value="CRAL-TRIO lipid binding domain"/>
    <property type="match status" value="1"/>
</dbReference>
<dbReference type="PROSITE" id="PS50191">
    <property type="entry name" value="CRAL_TRIO"/>
    <property type="match status" value="1"/>
</dbReference>
<dbReference type="SMART" id="SM00516">
    <property type="entry name" value="SEC14"/>
    <property type="match status" value="1"/>
</dbReference>
<gene>
    <name evidence="4" type="ORF">Fcan01_06828</name>
</gene>
<dbReference type="InterPro" id="IPR000757">
    <property type="entry name" value="Beta-glucanase-like"/>
</dbReference>
<dbReference type="InterPro" id="IPR036865">
    <property type="entry name" value="CRAL-TRIO_dom_sf"/>
</dbReference>
<reference evidence="4 5" key="1">
    <citation type="submission" date="2015-12" db="EMBL/GenBank/DDBJ databases">
        <title>The genome of Folsomia candida.</title>
        <authorList>
            <person name="Faddeeva A."/>
            <person name="Derks M.F."/>
            <person name="Anvar Y."/>
            <person name="Smit S."/>
            <person name="Van Straalen N."/>
            <person name="Roelofs D."/>
        </authorList>
    </citation>
    <scope>NUCLEOTIDE SEQUENCE [LARGE SCALE GENOMIC DNA]</scope>
    <source>
        <strain evidence="4 5">VU population</strain>
        <tissue evidence="4">Whole body</tissue>
    </source>
</reference>
<evidence type="ECO:0000313" key="5">
    <source>
        <dbReference type="Proteomes" id="UP000198287"/>
    </source>
</evidence>
<dbReference type="InterPro" id="IPR013320">
    <property type="entry name" value="ConA-like_dom_sf"/>
</dbReference>
<dbReference type="PANTHER" id="PTHR10963:SF55">
    <property type="entry name" value="GLYCOSIDE HYDROLASE FAMILY 16 PROTEIN"/>
    <property type="match status" value="1"/>
</dbReference>
<feature type="domain" description="CRAL-TRIO" evidence="2">
    <location>
        <begin position="71"/>
        <end position="250"/>
    </location>
</feature>
<dbReference type="InterPro" id="IPR001251">
    <property type="entry name" value="CRAL-TRIO_dom"/>
</dbReference>
<dbReference type="SMART" id="SM01100">
    <property type="entry name" value="CRAL_TRIO_N"/>
    <property type="match status" value="1"/>
</dbReference>
<feature type="domain" description="GH16" evidence="3">
    <location>
        <begin position="233"/>
        <end position="529"/>
    </location>
</feature>
<dbReference type="GO" id="GO:0005975">
    <property type="term" value="P:carbohydrate metabolic process"/>
    <property type="evidence" value="ECO:0007669"/>
    <property type="project" value="InterPro"/>
</dbReference>
<dbReference type="Gene3D" id="2.60.120.200">
    <property type="match status" value="1"/>
</dbReference>
<dbReference type="AlphaFoldDB" id="A0A226EKJ0"/>
<dbReference type="SUPFAM" id="SSF52087">
    <property type="entry name" value="CRAL/TRIO domain"/>
    <property type="match status" value="1"/>
</dbReference>
<keyword evidence="5" id="KW-1185">Reference proteome</keyword>
<dbReference type="SUPFAM" id="SSF46938">
    <property type="entry name" value="CRAL/TRIO N-terminal domain"/>
    <property type="match status" value="1"/>
</dbReference>
<dbReference type="Pfam" id="PF00722">
    <property type="entry name" value="Glyco_hydro_16"/>
    <property type="match status" value="1"/>
</dbReference>
<evidence type="ECO:0000259" key="3">
    <source>
        <dbReference type="PROSITE" id="PS51762"/>
    </source>
</evidence>
<proteinExistence type="inferred from homology"/>
<evidence type="ECO:0000259" key="2">
    <source>
        <dbReference type="PROSITE" id="PS50191"/>
    </source>
</evidence>
<comment type="caution">
    <text evidence="4">The sequence shown here is derived from an EMBL/GenBank/DDBJ whole genome shotgun (WGS) entry which is preliminary data.</text>
</comment>
<organism evidence="4 5">
    <name type="scientific">Folsomia candida</name>
    <name type="common">Springtail</name>
    <dbReference type="NCBI Taxonomy" id="158441"/>
    <lineage>
        <taxon>Eukaryota</taxon>
        <taxon>Metazoa</taxon>
        <taxon>Ecdysozoa</taxon>
        <taxon>Arthropoda</taxon>
        <taxon>Hexapoda</taxon>
        <taxon>Collembola</taxon>
        <taxon>Entomobryomorpha</taxon>
        <taxon>Isotomoidea</taxon>
        <taxon>Isotomidae</taxon>
        <taxon>Proisotominae</taxon>
        <taxon>Folsomia</taxon>
    </lineage>
</organism>
<dbReference type="InterPro" id="IPR011074">
    <property type="entry name" value="CRAL/TRIO_N_dom"/>
</dbReference>
<dbReference type="InterPro" id="IPR036273">
    <property type="entry name" value="CRAL/TRIO_N_dom_sf"/>
</dbReference>
<dbReference type="PROSITE" id="PS51762">
    <property type="entry name" value="GH16_2"/>
    <property type="match status" value="1"/>
</dbReference>
<dbReference type="CDD" id="cd00170">
    <property type="entry name" value="SEC14"/>
    <property type="match status" value="1"/>
</dbReference>
<dbReference type="Pfam" id="PF00650">
    <property type="entry name" value="CRAL_TRIO"/>
    <property type="match status" value="1"/>
</dbReference>
<dbReference type="EMBL" id="LNIX01000003">
    <property type="protein sequence ID" value="OXA57718.1"/>
    <property type="molecule type" value="Genomic_DNA"/>
</dbReference>